<evidence type="ECO:0000259" key="2">
    <source>
        <dbReference type="PROSITE" id="PS51762"/>
    </source>
</evidence>
<dbReference type="PROSITE" id="PS51762">
    <property type="entry name" value="GH16_2"/>
    <property type="match status" value="1"/>
</dbReference>
<dbReference type="InterPro" id="IPR000757">
    <property type="entry name" value="Beta-glucanase-like"/>
</dbReference>
<dbReference type="GO" id="GO:0004553">
    <property type="term" value="F:hydrolase activity, hydrolyzing O-glycosyl compounds"/>
    <property type="evidence" value="ECO:0007669"/>
    <property type="project" value="InterPro"/>
</dbReference>
<dbReference type="EMBL" id="JAPDMQ010000307">
    <property type="protein sequence ID" value="KAK0527554.1"/>
    <property type="molecule type" value="Genomic_DNA"/>
</dbReference>
<dbReference type="Gene3D" id="2.60.120.200">
    <property type="match status" value="1"/>
</dbReference>
<name>A0AAN6GBA4_9BASI</name>
<dbReference type="InterPro" id="IPR013320">
    <property type="entry name" value="ConA-like_dom_sf"/>
</dbReference>
<dbReference type="Proteomes" id="UP001176521">
    <property type="component" value="Unassembled WGS sequence"/>
</dbReference>
<comment type="caution">
    <text evidence="3">The sequence shown here is derived from an EMBL/GenBank/DDBJ whole genome shotgun (WGS) entry which is preliminary data.</text>
</comment>
<protein>
    <recommendedName>
        <fullName evidence="2">GH16 domain-containing protein</fullName>
    </recommendedName>
</protein>
<organism evidence="3 4">
    <name type="scientific">Tilletia horrida</name>
    <dbReference type="NCBI Taxonomy" id="155126"/>
    <lineage>
        <taxon>Eukaryota</taxon>
        <taxon>Fungi</taxon>
        <taxon>Dikarya</taxon>
        <taxon>Basidiomycota</taxon>
        <taxon>Ustilaginomycotina</taxon>
        <taxon>Exobasidiomycetes</taxon>
        <taxon>Tilletiales</taxon>
        <taxon>Tilletiaceae</taxon>
        <taxon>Tilletia</taxon>
    </lineage>
</organism>
<feature type="signal peptide" evidence="1">
    <location>
        <begin position="1"/>
        <end position="25"/>
    </location>
</feature>
<dbReference type="AlphaFoldDB" id="A0AAN6GBA4"/>
<dbReference type="GO" id="GO:0009251">
    <property type="term" value="P:glucan catabolic process"/>
    <property type="evidence" value="ECO:0007669"/>
    <property type="project" value="TreeGrafter"/>
</dbReference>
<dbReference type="InterPro" id="IPR050546">
    <property type="entry name" value="Glycosyl_Hydrlase_16"/>
</dbReference>
<evidence type="ECO:0000256" key="1">
    <source>
        <dbReference type="SAM" id="SignalP"/>
    </source>
</evidence>
<keyword evidence="4" id="KW-1185">Reference proteome</keyword>
<dbReference type="PANTHER" id="PTHR10963">
    <property type="entry name" value="GLYCOSYL HYDROLASE-RELATED"/>
    <property type="match status" value="1"/>
</dbReference>
<dbReference type="SUPFAM" id="SSF49899">
    <property type="entry name" value="Concanavalin A-like lectins/glucanases"/>
    <property type="match status" value="1"/>
</dbReference>
<gene>
    <name evidence="3" type="ORF">OC842_004835</name>
</gene>
<proteinExistence type="predicted"/>
<accession>A0AAN6GBA4</accession>
<reference evidence="3" key="1">
    <citation type="journal article" date="2023" name="PhytoFront">
        <title>Draft Genome Resources of Seven Strains of Tilletia horrida, Causal Agent of Kernel Smut of Rice.</title>
        <authorList>
            <person name="Khanal S."/>
            <person name="Antony Babu S."/>
            <person name="Zhou X.G."/>
        </authorList>
    </citation>
    <scope>NUCLEOTIDE SEQUENCE</scope>
    <source>
        <strain evidence="3">TX3</strain>
    </source>
</reference>
<feature type="chain" id="PRO_5042912667" description="GH16 domain-containing protein" evidence="1">
    <location>
        <begin position="26"/>
        <end position="333"/>
    </location>
</feature>
<dbReference type="Pfam" id="PF26113">
    <property type="entry name" value="GH16_XgeA"/>
    <property type="match status" value="1"/>
</dbReference>
<evidence type="ECO:0000313" key="4">
    <source>
        <dbReference type="Proteomes" id="UP001176521"/>
    </source>
</evidence>
<feature type="domain" description="GH16" evidence="2">
    <location>
        <begin position="33"/>
        <end position="279"/>
    </location>
</feature>
<dbReference type="PANTHER" id="PTHR10963:SF24">
    <property type="entry name" value="GLYCOSIDASE C21B10.07-RELATED"/>
    <property type="match status" value="1"/>
</dbReference>
<sequence length="333" mass="36115">MFSTSSTAFLKALPTVLLLAGSTAARSWLQKSDIRGNQFLETYSFFSGADPTHGMVNYAQGPMLSWVDDNDRFNMKVDTHQHVSGNRGSVRISSNYWVSDGVIIANVTHAPSGCGVWPAFWTLGEGQWPYGGEIDILEWANDAEWEDGANTISLHTPSGCYIDQGSFTSTNQTGRLLSHNCNTLGKGNSGCSVRAKSNQVGFGTAAEAFNAQGGGVVAMERDFSWGGKGIRVWQWSRNDTDSMPEDVASGSLLLDTSKWGAPTAAFAVNPQCKFAFNDHQIIFDIVTGGEWDAGAFPGTSCEKKYGSIENLVRNHGSAYSEAYWSIDSVKHFV</sequence>
<evidence type="ECO:0000313" key="3">
    <source>
        <dbReference type="EMBL" id="KAK0527554.1"/>
    </source>
</evidence>
<keyword evidence="1" id="KW-0732">Signal</keyword>